<reference evidence="3 4" key="1">
    <citation type="submission" date="2021-07" db="EMBL/GenBank/DDBJ databases">
        <authorList>
            <person name="Imarazene B."/>
            <person name="Zahm M."/>
            <person name="Klopp C."/>
            <person name="Cabau C."/>
            <person name="Beille S."/>
            <person name="Jouanno E."/>
            <person name="Castinel A."/>
            <person name="Lluch J."/>
            <person name="Gil L."/>
            <person name="Kuchtly C."/>
            <person name="Lopez Roques C."/>
            <person name="Donnadieu C."/>
            <person name="Parrinello H."/>
            <person name="Journot L."/>
            <person name="Du K."/>
            <person name="Schartl M."/>
            <person name="Retaux S."/>
            <person name="Guiguen Y."/>
        </authorList>
    </citation>
    <scope>NUCLEOTIDE SEQUENCE [LARGE SCALE GENOMIC DNA]</scope>
    <source>
        <strain evidence="3">Pach_M1</strain>
        <tissue evidence="3">Testis</tissue>
    </source>
</reference>
<proteinExistence type="predicted"/>
<feature type="chain" id="PRO_5035737729" description="Immunoglobulin subtype domain-containing protein" evidence="2">
    <location>
        <begin position="24"/>
        <end position="263"/>
    </location>
</feature>
<evidence type="ECO:0000256" key="2">
    <source>
        <dbReference type="SAM" id="SignalP"/>
    </source>
</evidence>
<keyword evidence="1" id="KW-1133">Transmembrane helix</keyword>
<name>A0A8T2L991_ASTMX</name>
<keyword evidence="1" id="KW-0812">Transmembrane</keyword>
<feature type="signal peptide" evidence="2">
    <location>
        <begin position="1"/>
        <end position="23"/>
    </location>
</feature>
<comment type="caution">
    <text evidence="3">The sequence shown here is derived from an EMBL/GenBank/DDBJ whole genome shotgun (WGS) entry which is preliminary data.</text>
</comment>
<feature type="transmembrane region" description="Helical" evidence="1">
    <location>
        <begin position="134"/>
        <end position="160"/>
    </location>
</feature>
<protein>
    <recommendedName>
        <fullName evidence="5">Immunoglobulin subtype domain-containing protein</fullName>
    </recommendedName>
</protein>
<organism evidence="3 4">
    <name type="scientific">Astyanax mexicanus</name>
    <name type="common">Blind cave fish</name>
    <name type="synonym">Astyanax fasciatus mexicanus</name>
    <dbReference type="NCBI Taxonomy" id="7994"/>
    <lineage>
        <taxon>Eukaryota</taxon>
        <taxon>Metazoa</taxon>
        <taxon>Chordata</taxon>
        <taxon>Craniata</taxon>
        <taxon>Vertebrata</taxon>
        <taxon>Euteleostomi</taxon>
        <taxon>Actinopterygii</taxon>
        <taxon>Neopterygii</taxon>
        <taxon>Teleostei</taxon>
        <taxon>Ostariophysi</taxon>
        <taxon>Characiformes</taxon>
        <taxon>Characoidei</taxon>
        <taxon>Acestrorhamphidae</taxon>
        <taxon>Acestrorhamphinae</taxon>
        <taxon>Astyanax</taxon>
    </lineage>
</organism>
<sequence length="263" mass="28895">MIYQVHQCVLLGLAVMLLNAGGAADLQKPSLSVSSRMMTLCDWIKLKCAAGSDSDLQCSFRIHHLNTSITSLNLSHSEGCEQHVSGETLIRAGAPGLQELWTELEISCTVTNGSEHSESRPETVTVWRINSQSLYIITVVTGVGGFILLVWICVCLICIISLPIKGTRRRTASPRTGCETCEKCITDERNLNPADSFSDVAEQLSNSQGFDEYFDPEEKEENEAAEEELCYATVLHPGVSENSVHAIRFSHKTEYAVVVINSK</sequence>
<dbReference type="Proteomes" id="UP000752171">
    <property type="component" value="Unassembled WGS sequence"/>
</dbReference>
<accession>A0A8T2L991</accession>
<gene>
    <name evidence="3" type="ORF">AMEX_G20003</name>
</gene>
<evidence type="ECO:0008006" key="5">
    <source>
        <dbReference type="Google" id="ProtNLM"/>
    </source>
</evidence>
<evidence type="ECO:0000256" key="1">
    <source>
        <dbReference type="SAM" id="Phobius"/>
    </source>
</evidence>
<dbReference type="EMBL" id="JAICCE010000017">
    <property type="protein sequence ID" value="KAG9265551.1"/>
    <property type="molecule type" value="Genomic_DNA"/>
</dbReference>
<keyword evidence="1" id="KW-0472">Membrane</keyword>
<evidence type="ECO:0000313" key="3">
    <source>
        <dbReference type="EMBL" id="KAG9265551.1"/>
    </source>
</evidence>
<keyword evidence="2" id="KW-0732">Signal</keyword>
<dbReference type="AlphaFoldDB" id="A0A8T2L991"/>
<evidence type="ECO:0000313" key="4">
    <source>
        <dbReference type="Proteomes" id="UP000752171"/>
    </source>
</evidence>